<dbReference type="Pfam" id="PF05832">
    <property type="entry name" value="DUF846"/>
    <property type="match status" value="1"/>
</dbReference>
<feature type="transmembrane region" description="Helical" evidence="9">
    <location>
        <begin position="1002"/>
        <end position="1023"/>
    </location>
</feature>
<keyword evidence="12" id="KW-1185">Reference proteome</keyword>
<feature type="repeat" description="WD" evidence="8">
    <location>
        <begin position="577"/>
        <end position="608"/>
    </location>
</feature>
<evidence type="ECO:0000313" key="11">
    <source>
        <dbReference type="EMBL" id="KAK9406805.1"/>
    </source>
</evidence>
<comment type="subcellular location">
    <subcellularLocation>
        <location evidence="1">Membrane</location>
        <topology evidence="1">Multi-pass membrane protein</topology>
    </subcellularLocation>
</comment>
<feature type="domain" description="F-box" evidence="10">
    <location>
        <begin position="278"/>
        <end position="313"/>
    </location>
</feature>
<reference evidence="11 12" key="1">
    <citation type="journal article" date="2024" name="Proc. Natl. Acad. Sci. U.S.A.">
        <title>The genetic regulatory architecture and epigenomic basis for age-related changes in rattlesnake venom.</title>
        <authorList>
            <person name="Hogan M.P."/>
            <person name="Holding M.L."/>
            <person name="Nystrom G.S."/>
            <person name="Colston T.J."/>
            <person name="Bartlett D.A."/>
            <person name="Mason A.J."/>
            <person name="Ellsworth S.A."/>
            <person name="Rautsaw R.M."/>
            <person name="Lawrence K.C."/>
            <person name="Strickland J.L."/>
            <person name="He B."/>
            <person name="Fraser P."/>
            <person name="Margres M.J."/>
            <person name="Gilbert D.M."/>
            <person name="Gibbs H.L."/>
            <person name="Parkinson C.L."/>
            <person name="Rokyta D.R."/>
        </authorList>
    </citation>
    <scope>NUCLEOTIDE SEQUENCE [LARGE SCALE GENOMIC DNA]</scope>
    <source>
        <strain evidence="11">DRR0105</strain>
    </source>
</reference>
<evidence type="ECO:0000256" key="6">
    <source>
        <dbReference type="ARBA" id="ARBA00022989"/>
    </source>
</evidence>
<evidence type="ECO:0000256" key="9">
    <source>
        <dbReference type="SAM" id="Phobius"/>
    </source>
</evidence>
<organism evidence="11 12">
    <name type="scientific">Crotalus adamanteus</name>
    <name type="common">Eastern diamondback rattlesnake</name>
    <dbReference type="NCBI Taxonomy" id="8729"/>
    <lineage>
        <taxon>Eukaryota</taxon>
        <taxon>Metazoa</taxon>
        <taxon>Chordata</taxon>
        <taxon>Craniata</taxon>
        <taxon>Vertebrata</taxon>
        <taxon>Euteleostomi</taxon>
        <taxon>Lepidosauria</taxon>
        <taxon>Squamata</taxon>
        <taxon>Bifurcata</taxon>
        <taxon>Unidentata</taxon>
        <taxon>Episquamata</taxon>
        <taxon>Toxicofera</taxon>
        <taxon>Serpentes</taxon>
        <taxon>Colubroidea</taxon>
        <taxon>Viperidae</taxon>
        <taxon>Crotalinae</taxon>
        <taxon>Crotalus</taxon>
    </lineage>
</organism>
<name>A0AAW1BXI9_CROAD</name>
<dbReference type="GO" id="GO:0016020">
    <property type="term" value="C:membrane"/>
    <property type="evidence" value="ECO:0007669"/>
    <property type="project" value="UniProtKB-SubCell"/>
</dbReference>
<dbReference type="InterPro" id="IPR008564">
    <property type="entry name" value="TVP23-like"/>
</dbReference>
<dbReference type="InterPro" id="IPR015943">
    <property type="entry name" value="WD40/YVTN_repeat-like_dom_sf"/>
</dbReference>
<keyword evidence="6 9" id="KW-1133">Transmembrane helix</keyword>
<dbReference type="PROSITE" id="PS00678">
    <property type="entry name" value="WD_REPEATS_1"/>
    <property type="match status" value="1"/>
</dbReference>
<feature type="repeat" description="WD" evidence="8">
    <location>
        <begin position="456"/>
        <end position="497"/>
    </location>
</feature>
<dbReference type="InterPro" id="IPR019775">
    <property type="entry name" value="WD40_repeat_CS"/>
</dbReference>
<dbReference type="PROSITE" id="PS50294">
    <property type="entry name" value="WD_REPEATS_REGION"/>
    <property type="match status" value="1"/>
</dbReference>
<dbReference type="PROSITE" id="PS50082">
    <property type="entry name" value="WD_REPEATS_2"/>
    <property type="match status" value="3"/>
</dbReference>
<dbReference type="SUPFAM" id="SSF81383">
    <property type="entry name" value="F-box domain"/>
    <property type="match status" value="1"/>
</dbReference>
<protein>
    <submittedName>
        <fullName evidence="11">CMT1A duplicated region transcript 1 protein</fullName>
    </submittedName>
</protein>
<dbReference type="InterPro" id="IPR001810">
    <property type="entry name" value="F-box_dom"/>
</dbReference>
<dbReference type="InterPro" id="IPR020472">
    <property type="entry name" value="WD40_PAC1"/>
</dbReference>
<feature type="repeat" description="WD" evidence="8">
    <location>
        <begin position="498"/>
        <end position="537"/>
    </location>
</feature>
<keyword evidence="3 8" id="KW-0853">WD repeat</keyword>
<evidence type="ECO:0000256" key="2">
    <source>
        <dbReference type="ARBA" id="ARBA00005467"/>
    </source>
</evidence>
<dbReference type="Pfam" id="PF00646">
    <property type="entry name" value="F-box"/>
    <property type="match status" value="1"/>
</dbReference>
<dbReference type="Proteomes" id="UP001474421">
    <property type="component" value="Unassembled WGS sequence"/>
</dbReference>
<evidence type="ECO:0000256" key="8">
    <source>
        <dbReference type="PROSITE-ProRule" id="PRU00221"/>
    </source>
</evidence>
<dbReference type="SUPFAM" id="SSF50978">
    <property type="entry name" value="WD40 repeat-like"/>
    <property type="match status" value="1"/>
</dbReference>
<gene>
    <name evidence="11" type="ORF">NXF25_005579</name>
</gene>
<dbReference type="InterPro" id="IPR001680">
    <property type="entry name" value="WD40_rpt"/>
</dbReference>
<dbReference type="Gene3D" id="1.20.1280.50">
    <property type="match status" value="1"/>
</dbReference>
<dbReference type="EMBL" id="JAOTOJ010000002">
    <property type="protein sequence ID" value="KAK9406805.1"/>
    <property type="molecule type" value="Genomic_DNA"/>
</dbReference>
<dbReference type="Pfam" id="PF00400">
    <property type="entry name" value="WD40"/>
    <property type="match status" value="3"/>
</dbReference>
<feature type="transmembrane region" description="Helical" evidence="9">
    <location>
        <begin position="1029"/>
        <end position="1048"/>
    </location>
</feature>
<evidence type="ECO:0000256" key="5">
    <source>
        <dbReference type="ARBA" id="ARBA00022737"/>
    </source>
</evidence>
<sequence>MKTPSVAEVEPDILEYKLKYTPDLRCEKQTDLVPVCYSCKSCILSWKIFSTREWFVRASQATQRTFVVGIINRFESHDLLKYSCNLLEAIDTKDFIYSRSCISSTFRASSALDRAMDPQKLVQFMADLWRWFLGASFWTKANYILLLLQMCDSQLLLTAATLIRIHLTEHESATSENMGEEEEYVKQSKSDMRLLVPMKSTTVSQMAENQFLSKASSMFGNIRVHKIWSKQSESIFKKALCDLENETNYFAMLTLHPTTAPAFPQQSPNKFRDFIRYLPVHLSKSILRMLDMKTLARCASVSPHWNFLVKQLKCDVVANYALRSQISFFQALCPKGAISTFARIVKVAIPRITSNGDIILTKTKKQFKDYDQQQTTSQSEDTEYMQKAYHGQETDTVKLEERNVFCSAYNVRVLINSLDSNRVIHSTSGRLLAFGSLDRKIRFLDIEKIKIIPPVFSGHAGSIRTLYLNEERGFLLSGSYDLSIRLWNIRKGTCVKIFLGHKGNLTCLDVCKTRFVSGSKDCTAKLWDMKTGRCIKTFTHKGYIWAAKMNDIHIVSSCEKGLVKIWHAESYVLIKVLEGHGGPVKCLSFDEWHLVTGSNDRYILAWSMLGKHKRCLMAFRHPQEVLSLAFVYLRVISGCADGKIRIFNFFSGICLRVMRANSRGDPVVSFCILENRLLINAEGSVVLFQFEEVEWDHNQPSDRIPNQTLTSKFYDIPTQIKPSPFSKSMREKRTRKKNWKLYREDDDTVLSYYISQHATRLSKGVPALLYEIVKTPLPRKREGKTAMILHPYQKQRLSELAHQTLKEQRSSTIIKVTSDEELVSEAPAPSSFAQNTEALLNHIKKRHPIGPISNDQILLTTALLGESVVTWQKAEAMLRQDSNDETEDVSLFDGEVEMSRKPRKSRIKHPIASFFHLFFRVSAIIVYLLCELLSNSYIACMVTIILLLSCDFWAVKNVTGRLMVGLRWWNQVDDDGKSHWVFEARKASAQGRKAISEAESRIFWLGLITCPLLWVIFAFSALFSFKVKWLAVVIMGVVLQGANLYGYIRCKVGSRKNLTSAATFYLGRQFLRQTTPKEDQAVS</sequence>
<dbReference type="CDD" id="cd22136">
    <property type="entry name" value="F-box_FBXW10"/>
    <property type="match status" value="1"/>
</dbReference>
<evidence type="ECO:0000256" key="3">
    <source>
        <dbReference type="ARBA" id="ARBA00022574"/>
    </source>
</evidence>
<keyword evidence="4 9" id="KW-0812">Transmembrane</keyword>
<feature type="transmembrane region" description="Helical" evidence="9">
    <location>
        <begin position="935"/>
        <end position="955"/>
    </location>
</feature>
<dbReference type="SMART" id="SM00320">
    <property type="entry name" value="WD40"/>
    <property type="match status" value="6"/>
</dbReference>
<dbReference type="InterPro" id="IPR036322">
    <property type="entry name" value="WD40_repeat_dom_sf"/>
</dbReference>
<keyword evidence="7 9" id="KW-0472">Membrane</keyword>
<evidence type="ECO:0000256" key="4">
    <source>
        <dbReference type="ARBA" id="ARBA00022692"/>
    </source>
</evidence>
<evidence type="ECO:0000256" key="1">
    <source>
        <dbReference type="ARBA" id="ARBA00004141"/>
    </source>
</evidence>
<dbReference type="AlphaFoldDB" id="A0AAW1BXI9"/>
<dbReference type="CDD" id="cd00200">
    <property type="entry name" value="WD40"/>
    <property type="match status" value="1"/>
</dbReference>
<dbReference type="PRINTS" id="PR00320">
    <property type="entry name" value="GPROTEINBRPT"/>
</dbReference>
<accession>A0AAW1BXI9</accession>
<keyword evidence="5" id="KW-0677">Repeat</keyword>
<dbReference type="Gene3D" id="2.130.10.10">
    <property type="entry name" value="YVTN repeat-like/Quinoprotein amine dehydrogenase"/>
    <property type="match status" value="1"/>
</dbReference>
<dbReference type="InterPro" id="IPR036047">
    <property type="entry name" value="F-box-like_dom_sf"/>
</dbReference>
<dbReference type="InterPro" id="IPR051075">
    <property type="entry name" value="SCF_subunit_WD-repeat"/>
</dbReference>
<comment type="caution">
    <text evidence="11">The sequence shown here is derived from an EMBL/GenBank/DDBJ whole genome shotgun (WGS) entry which is preliminary data.</text>
</comment>
<proteinExistence type="inferred from homology"/>
<evidence type="ECO:0000313" key="12">
    <source>
        <dbReference type="Proteomes" id="UP001474421"/>
    </source>
</evidence>
<dbReference type="PANTHER" id="PTHR19872">
    <property type="entry name" value="UBIQUITIN LIGASE SPECIFICITY FACTOR/HREP PROTEIN"/>
    <property type="match status" value="1"/>
</dbReference>
<dbReference type="PANTHER" id="PTHR19872:SF7">
    <property type="entry name" value="F-BOX AND WD REPEAT DOMAIN CONTAINING PROTEIN 10B-RELATED"/>
    <property type="match status" value="1"/>
</dbReference>
<evidence type="ECO:0000256" key="7">
    <source>
        <dbReference type="ARBA" id="ARBA00023136"/>
    </source>
</evidence>
<comment type="similarity">
    <text evidence="2">Belongs to the TVP23 family.</text>
</comment>
<evidence type="ECO:0000259" key="10">
    <source>
        <dbReference type="Pfam" id="PF00646"/>
    </source>
</evidence>